<evidence type="ECO:0000256" key="1">
    <source>
        <dbReference type="ARBA" id="ARBA00004796"/>
    </source>
</evidence>
<dbReference type="GO" id="GO:0004315">
    <property type="term" value="F:3-oxoacyl-[acyl-carrier-protein] synthase activity"/>
    <property type="evidence" value="ECO:0007669"/>
    <property type="project" value="TreeGrafter"/>
</dbReference>
<dbReference type="InterPro" id="IPR014030">
    <property type="entry name" value="Ketoacyl_synth_N"/>
</dbReference>
<evidence type="ECO:0000313" key="5">
    <source>
        <dbReference type="Proteomes" id="UP000238356"/>
    </source>
</evidence>
<dbReference type="PANTHER" id="PTHR11712">
    <property type="entry name" value="POLYKETIDE SYNTHASE-RELATED"/>
    <property type="match status" value="1"/>
</dbReference>
<dbReference type="AlphaFoldDB" id="A0A2S6A9G1"/>
<evidence type="ECO:0000259" key="3">
    <source>
        <dbReference type="Pfam" id="PF00109"/>
    </source>
</evidence>
<protein>
    <recommendedName>
        <fullName evidence="3">Beta-ketoacyl synthase-like N-terminal domain-containing protein</fullName>
    </recommendedName>
</protein>
<accession>A0A2S6A9G1</accession>
<feature type="domain" description="Beta-ketoacyl synthase-like N-terminal" evidence="3">
    <location>
        <begin position="45"/>
        <end position="177"/>
    </location>
</feature>
<dbReference type="Pfam" id="PF00109">
    <property type="entry name" value="ketoacyl-synt"/>
    <property type="match status" value="1"/>
</dbReference>
<comment type="pathway">
    <text evidence="1">Lipid metabolism; mycolic acid biosynthesis.</text>
</comment>
<dbReference type="Gene3D" id="3.40.47.10">
    <property type="match status" value="1"/>
</dbReference>
<dbReference type="UniPathway" id="UPA00915"/>
<keyword evidence="2" id="KW-0808">Transferase</keyword>
<name>A0A2S6A9G1_9NOCA</name>
<dbReference type="Proteomes" id="UP000238356">
    <property type="component" value="Unassembled WGS sequence"/>
</dbReference>
<reference evidence="4 5" key="1">
    <citation type="submission" date="2018-02" db="EMBL/GenBank/DDBJ databases">
        <title>8 Nocardia nova and 1 Nocardia cyriacigeorgica strain used for evolution to TMP-SMX.</title>
        <authorList>
            <person name="Mehta H."/>
            <person name="Weng J."/>
            <person name="Shamoo Y."/>
        </authorList>
    </citation>
    <scope>NUCLEOTIDE SEQUENCE [LARGE SCALE GENOMIC DNA]</scope>
    <source>
        <strain evidence="4 5">BAA2227</strain>
    </source>
</reference>
<dbReference type="PANTHER" id="PTHR11712:SF336">
    <property type="entry name" value="3-OXOACYL-[ACYL-CARRIER-PROTEIN] SYNTHASE, MITOCHONDRIAL"/>
    <property type="match status" value="1"/>
</dbReference>
<evidence type="ECO:0000313" key="4">
    <source>
        <dbReference type="EMBL" id="PPJ29944.1"/>
    </source>
</evidence>
<dbReference type="InterPro" id="IPR000794">
    <property type="entry name" value="Beta-ketoacyl_synthase"/>
</dbReference>
<dbReference type="GO" id="GO:0006633">
    <property type="term" value="P:fatty acid biosynthetic process"/>
    <property type="evidence" value="ECO:0007669"/>
    <property type="project" value="TreeGrafter"/>
</dbReference>
<proteinExistence type="predicted"/>
<dbReference type="RefSeq" id="WP_104363040.1">
    <property type="nucleotide sequence ID" value="NZ_PSZD01000005.1"/>
</dbReference>
<dbReference type="EMBL" id="PSZD01000005">
    <property type="protein sequence ID" value="PPJ29944.1"/>
    <property type="molecule type" value="Genomic_DNA"/>
</dbReference>
<dbReference type="InterPro" id="IPR016039">
    <property type="entry name" value="Thiolase-like"/>
</dbReference>
<comment type="caution">
    <text evidence="4">The sequence shown here is derived from an EMBL/GenBank/DDBJ whole genome shotgun (WGS) entry which is preliminary data.</text>
</comment>
<evidence type="ECO:0000256" key="2">
    <source>
        <dbReference type="ARBA" id="ARBA00022679"/>
    </source>
</evidence>
<organism evidence="4 5">
    <name type="scientific">Nocardia nova</name>
    <dbReference type="NCBI Taxonomy" id="37330"/>
    <lineage>
        <taxon>Bacteria</taxon>
        <taxon>Bacillati</taxon>
        <taxon>Actinomycetota</taxon>
        <taxon>Actinomycetes</taxon>
        <taxon>Mycobacteriales</taxon>
        <taxon>Nocardiaceae</taxon>
        <taxon>Nocardia</taxon>
    </lineage>
</organism>
<dbReference type="SUPFAM" id="SSF53901">
    <property type="entry name" value="Thiolase-like"/>
    <property type="match status" value="1"/>
</dbReference>
<keyword evidence="5" id="KW-1185">Reference proteome</keyword>
<gene>
    <name evidence="4" type="ORF">C5F51_10855</name>
</gene>
<sequence length="330" mass="33690">MTGRATVVTGVGLAGPGLRAAADLLSTVPVEPGVGPSPDLTGRHMRHKDRASRLALCAVEQALADAGLATDSTGGEHSTTATVVSSNFGNLDSVCEFTDRIAEQSTAALSPLGLPHVSSNAIAGWIAIRHGLRGPNITLCSGRTSGLDALLWAATLIGAGRADAAIVVGVEPDTGPVRSLLGPGRRVFDGAAAVILESDAHAANRQAIVRALIGADCHSDSVDQVIDAIRTVARPPRLWLTPADVSTEFGSSIRILDLTRRLGECSGALGVLQCVAAVAQLDGGDRNPVYATCGGQHGGEAVTVHLRAPHAASASVARSVGNSELDPEER</sequence>